<reference evidence="2 3" key="1">
    <citation type="journal article" date="2008" name="Nat. Biotechnol.">
        <title>Genome sequencing and analysis of the filamentous fungus Penicillium chrysogenum.</title>
        <authorList>
            <person name="van den Berg M.A."/>
            <person name="Albang R."/>
            <person name="Albermann K."/>
            <person name="Badger J.H."/>
            <person name="Daran J.-M."/>
            <person name="Driessen A.J.M."/>
            <person name="Garcia-Estrada C."/>
            <person name="Fedorova N.D."/>
            <person name="Harris D.M."/>
            <person name="Heijne W.H.M."/>
            <person name="Joardar V.S."/>
            <person name="Kiel J.A.K.W."/>
            <person name="Kovalchuk A."/>
            <person name="Martin J.F."/>
            <person name="Nierman W.C."/>
            <person name="Nijland J.G."/>
            <person name="Pronk J.T."/>
            <person name="Roubos J.A."/>
            <person name="van der Klei I.J."/>
            <person name="van Peij N.N.M.E."/>
            <person name="Veenhuis M."/>
            <person name="von Doehren H."/>
            <person name="Wagner C."/>
            <person name="Wortman J.R."/>
            <person name="Bovenberg R.A.L."/>
        </authorList>
    </citation>
    <scope>NUCLEOTIDE SEQUENCE [LARGE SCALE GENOMIC DNA]</scope>
    <source>
        <strain evidence="3">ATCC 28089 / DSM 1075 / NRRL 1951 / Wisconsin 54-1255</strain>
    </source>
</reference>
<dbReference type="OrthoDB" id="4332324at2759"/>
<dbReference type="HOGENOM" id="CLU_756713_0_0_1"/>
<gene>
    <name evidence="2" type="ORF">Pc20g10880</name>
    <name evidence="2" type="ORF">PCH_Pc20g10880</name>
</gene>
<dbReference type="Proteomes" id="UP000000724">
    <property type="component" value="Contig Pc00c20"/>
</dbReference>
<evidence type="ECO:0000313" key="3">
    <source>
        <dbReference type="Proteomes" id="UP000000724"/>
    </source>
</evidence>
<organism evidence="2 3">
    <name type="scientific">Penicillium rubens (strain ATCC 28089 / DSM 1075 / NRRL 1951 / Wisconsin 54-1255)</name>
    <name type="common">Penicillium chrysogenum</name>
    <dbReference type="NCBI Taxonomy" id="500485"/>
    <lineage>
        <taxon>Eukaryota</taxon>
        <taxon>Fungi</taxon>
        <taxon>Dikarya</taxon>
        <taxon>Ascomycota</taxon>
        <taxon>Pezizomycotina</taxon>
        <taxon>Eurotiomycetes</taxon>
        <taxon>Eurotiomycetidae</taxon>
        <taxon>Eurotiales</taxon>
        <taxon>Aspergillaceae</taxon>
        <taxon>Penicillium</taxon>
        <taxon>Penicillium chrysogenum species complex</taxon>
    </lineage>
</organism>
<dbReference type="EMBL" id="AM920435">
    <property type="protein sequence ID" value="CAP86417.1"/>
    <property type="molecule type" value="Genomic_DNA"/>
</dbReference>
<evidence type="ECO:0000256" key="1">
    <source>
        <dbReference type="SAM" id="MobiDB-lite"/>
    </source>
</evidence>
<accession>B6HFY0</accession>
<keyword evidence="3" id="KW-1185">Reference proteome</keyword>
<proteinExistence type="predicted"/>
<evidence type="ECO:0000313" key="2">
    <source>
        <dbReference type="EMBL" id="CAP86417.1"/>
    </source>
</evidence>
<dbReference type="AlphaFoldDB" id="B6HFY0"/>
<sequence>MSGRRPSDLFCEEHANFWTLIQQIIHALRNSYPVNQDETIGRMGQLNLQLSTLGRAGEMMGLSYPPSDIVRDAPSQFFSARAQRHQNYYGTEFGYACWYIQAQLSYAIADLLHHRDHTRVADQLETLLVGWQLTEMRAFPRQLPIRNPVEQPASIVYMEGPPYYTPGGPEPRMKTAGAAIGRLRHPRVYIAMQAPTDTLYGVARQTRHRAAPYPEPGARPRRRGNARLTPTMPQMALPLPHIMQNGDASHTPVPKLPGVQSLFTPLALPGGRTLPGAPSTSGPPPPGMQFPSKEAAPRTADAISLLNSNIAETLNREEPRYILPMLAHLALEEIIFPIRGGFSVYNICPRIDPPIYEDKERRFGYG</sequence>
<dbReference type="OMA" id="EEHANFW"/>
<name>B6HFY0_PENRW</name>
<protein>
    <submittedName>
        <fullName evidence="2">Uncharacterized protein</fullName>
    </submittedName>
</protein>
<feature type="region of interest" description="Disordered" evidence="1">
    <location>
        <begin position="271"/>
        <end position="293"/>
    </location>
</feature>
<dbReference type="VEuPathDB" id="FungiDB:PCH_Pc20g10880"/>